<evidence type="ECO:0000313" key="3">
    <source>
        <dbReference type="EMBL" id="MBJ6359810.1"/>
    </source>
</evidence>
<feature type="signal peptide" evidence="2">
    <location>
        <begin position="1"/>
        <end position="21"/>
    </location>
</feature>
<protein>
    <submittedName>
        <fullName evidence="3">Uncharacterized protein</fullName>
    </submittedName>
</protein>
<feature type="transmembrane region" description="Helical" evidence="1">
    <location>
        <begin position="37"/>
        <end position="57"/>
    </location>
</feature>
<dbReference type="EMBL" id="JAELUP010000001">
    <property type="protein sequence ID" value="MBJ6359810.1"/>
    <property type="molecule type" value="Genomic_DNA"/>
</dbReference>
<feature type="transmembrane region" description="Helical" evidence="1">
    <location>
        <begin position="78"/>
        <end position="102"/>
    </location>
</feature>
<keyword evidence="4" id="KW-1185">Reference proteome</keyword>
<evidence type="ECO:0000313" key="4">
    <source>
        <dbReference type="Proteomes" id="UP000640274"/>
    </source>
</evidence>
<dbReference type="AlphaFoldDB" id="A0A934J3L2"/>
<evidence type="ECO:0000256" key="2">
    <source>
        <dbReference type="SAM" id="SignalP"/>
    </source>
</evidence>
<organism evidence="3 4">
    <name type="scientific">Paenibacillus roseus</name>
    <dbReference type="NCBI Taxonomy" id="2798579"/>
    <lineage>
        <taxon>Bacteria</taxon>
        <taxon>Bacillati</taxon>
        <taxon>Bacillota</taxon>
        <taxon>Bacilli</taxon>
        <taxon>Bacillales</taxon>
        <taxon>Paenibacillaceae</taxon>
        <taxon>Paenibacillus</taxon>
    </lineage>
</organism>
<feature type="transmembrane region" description="Helical" evidence="1">
    <location>
        <begin position="108"/>
        <end position="130"/>
    </location>
</feature>
<reference evidence="3" key="1">
    <citation type="submission" date="2020-12" db="EMBL/GenBank/DDBJ databases">
        <authorList>
            <person name="Huq M.A."/>
        </authorList>
    </citation>
    <scope>NUCLEOTIDE SEQUENCE</scope>
    <source>
        <strain evidence="3">MAHUQ-46</strain>
    </source>
</reference>
<accession>A0A934J3L2</accession>
<name>A0A934J3L2_9BACL</name>
<evidence type="ECO:0000256" key="1">
    <source>
        <dbReference type="SAM" id="Phobius"/>
    </source>
</evidence>
<dbReference type="Proteomes" id="UP000640274">
    <property type="component" value="Unassembled WGS sequence"/>
</dbReference>
<keyword evidence="2" id="KW-0732">Signal</keyword>
<sequence>MFRKILACVTAAVLISLVATALNYNSELAKSYFYYSFIRQFTVGTLIILSIYIFYLVPISIFIDRFVSIKYRHKTSEIALISFLLYSIIPSSLCFILLILFFELKRNLFFTLIIAALSIFLWIIQILISIRVKKNK</sequence>
<keyword evidence="1" id="KW-0812">Transmembrane</keyword>
<gene>
    <name evidence="3" type="ORF">JFN88_00515</name>
</gene>
<comment type="caution">
    <text evidence="3">The sequence shown here is derived from an EMBL/GenBank/DDBJ whole genome shotgun (WGS) entry which is preliminary data.</text>
</comment>
<dbReference type="RefSeq" id="WP_199017338.1">
    <property type="nucleotide sequence ID" value="NZ_JAELUP010000001.1"/>
</dbReference>
<keyword evidence="1" id="KW-0472">Membrane</keyword>
<proteinExistence type="predicted"/>
<feature type="chain" id="PRO_5037083404" evidence="2">
    <location>
        <begin position="22"/>
        <end position="136"/>
    </location>
</feature>
<keyword evidence="1" id="KW-1133">Transmembrane helix</keyword>